<sequence length="232" mass="26316">MENPTDLRQPESSTTSNVLHNDQDQPSLKEKWWRNLKTLADHLFKMDKEEWLKDMRGNLSMVAALISAITFQAAVNPPGGVVQTSTNTSRTLFGCSDAHRVTDDATRKRSWNLCTGEAVLAAVYQTDYLKFIKFNTFSFVAALSAALLLISGMPLRNRFLMWFLSIAMSASLTFLAMTYLEAGLMVTPDPIWGDTKRNFKKLMWILDWIASVKQFVHHHPFSCLVCEKMLST</sequence>
<dbReference type="Proteomes" id="UP000828941">
    <property type="component" value="Chromosome 12"/>
</dbReference>
<reference evidence="1 2" key="1">
    <citation type="journal article" date="2022" name="DNA Res.">
        <title>Chromosomal-level genome assembly of the orchid tree Bauhinia variegata (Leguminosae; Cercidoideae) supports the allotetraploid origin hypothesis of Bauhinia.</title>
        <authorList>
            <person name="Zhong Y."/>
            <person name="Chen Y."/>
            <person name="Zheng D."/>
            <person name="Pang J."/>
            <person name="Liu Y."/>
            <person name="Luo S."/>
            <person name="Meng S."/>
            <person name="Qian L."/>
            <person name="Wei D."/>
            <person name="Dai S."/>
            <person name="Zhou R."/>
        </authorList>
    </citation>
    <scope>NUCLEOTIDE SEQUENCE [LARGE SCALE GENOMIC DNA]</scope>
    <source>
        <strain evidence="1">BV-YZ2020</strain>
    </source>
</reference>
<keyword evidence="2" id="KW-1185">Reference proteome</keyword>
<evidence type="ECO:0000313" key="1">
    <source>
        <dbReference type="EMBL" id="KAI4308542.1"/>
    </source>
</evidence>
<evidence type="ECO:0000313" key="2">
    <source>
        <dbReference type="Proteomes" id="UP000828941"/>
    </source>
</evidence>
<accession>A0ACB9LGA1</accession>
<organism evidence="1 2">
    <name type="scientific">Bauhinia variegata</name>
    <name type="common">Purple orchid tree</name>
    <name type="synonym">Phanera variegata</name>
    <dbReference type="NCBI Taxonomy" id="167791"/>
    <lineage>
        <taxon>Eukaryota</taxon>
        <taxon>Viridiplantae</taxon>
        <taxon>Streptophyta</taxon>
        <taxon>Embryophyta</taxon>
        <taxon>Tracheophyta</taxon>
        <taxon>Spermatophyta</taxon>
        <taxon>Magnoliopsida</taxon>
        <taxon>eudicotyledons</taxon>
        <taxon>Gunneridae</taxon>
        <taxon>Pentapetalae</taxon>
        <taxon>rosids</taxon>
        <taxon>fabids</taxon>
        <taxon>Fabales</taxon>
        <taxon>Fabaceae</taxon>
        <taxon>Cercidoideae</taxon>
        <taxon>Cercideae</taxon>
        <taxon>Bauhiniinae</taxon>
        <taxon>Bauhinia</taxon>
    </lineage>
</organism>
<proteinExistence type="predicted"/>
<comment type="caution">
    <text evidence="1">The sequence shown here is derived from an EMBL/GenBank/DDBJ whole genome shotgun (WGS) entry which is preliminary data.</text>
</comment>
<name>A0ACB9LGA1_BAUVA</name>
<protein>
    <submittedName>
        <fullName evidence="1">Uncharacterized protein</fullName>
    </submittedName>
</protein>
<dbReference type="EMBL" id="CM039437">
    <property type="protein sequence ID" value="KAI4308542.1"/>
    <property type="molecule type" value="Genomic_DNA"/>
</dbReference>
<gene>
    <name evidence="1" type="ORF">L6164_031601</name>
</gene>